<dbReference type="PROSITE" id="PS00479">
    <property type="entry name" value="ZF_DAG_PE_1"/>
    <property type="match status" value="2"/>
</dbReference>
<dbReference type="Pfam" id="PF00609">
    <property type="entry name" value="DAGK_acc"/>
    <property type="match status" value="1"/>
</dbReference>
<dbReference type="InterPro" id="IPR017438">
    <property type="entry name" value="ATP-NAD_kinase_N"/>
</dbReference>
<dbReference type="Gene3D" id="2.60.200.40">
    <property type="match status" value="1"/>
</dbReference>
<dbReference type="PRINTS" id="PR00008">
    <property type="entry name" value="DAGPEDOMAIN"/>
</dbReference>
<dbReference type="CDD" id="cd17043">
    <property type="entry name" value="RA"/>
    <property type="match status" value="1"/>
</dbReference>
<evidence type="ECO:0000256" key="10">
    <source>
        <dbReference type="ARBA" id="ARBA00022840"/>
    </source>
</evidence>
<evidence type="ECO:0000259" key="13">
    <source>
        <dbReference type="PROSITE" id="PS50081"/>
    </source>
</evidence>
<dbReference type="SUPFAM" id="SSF57889">
    <property type="entry name" value="Cysteine-rich domain"/>
    <property type="match status" value="3"/>
</dbReference>
<dbReference type="SUPFAM" id="SSF111331">
    <property type="entry name" value="NAD kinase/diacylglycerol kinase-like"/>
    <property type="match status" value="1"/>
</dbReference>
<keyword evidence="10 12" id="KW-0067">ATP-binding</keyword>
<dbReference type="GO" id="GO:0016020">
    <property type="term" value="C:membrane"/>
    <property type="evidence" value="ECO:0007669"/>
    <property type="project" value="UniProtKB-SubCell"/>
</dbReference>
<dbReference type="Pfam" id="PF00788">
    <property type="entry name" value="RA"/>
    <property type="match status" value="1"/>
</dbReference>
<evidence type="ECO:0000256" key="1">
    <source>
        <dbReference type="ARBA" id="ARBA00004370"/>
    </source>
</evidence>
<dbReference type="InterPro" id="IPR000756">
    <property type="entry name" value="Diacylglycerol_kin_accessory"/>
</dbReference>
<keyword evidence="7" id="KW-0863">Zinc-finger</keyword>
<keyword evidence="8 12" id="KW-0418">Kinase</keyword>
<feature type="domain" description="Phorbol-ester/DAG-type" evidence="13">
    <location>
        <begin position="60"/>
        <end position="110"/>
    </location>
</feature>
<dbReference type="SMART" id="SM00045">
    <property type="entry name" value="DAGKa"/>
    <property type="match status" value="1"/>
</dbReference>
<keyword evidence="3 12" id="KW-0808">Transferase</keyword>
<evidence type="ECO:0000256" key="7">
    <source>
        <dbReference type="ARBA" id="ARBA00022771"/>
    </source>
</evidence>
<name>A0AAV7K6T3_9METZ</name>
<comment type="caution">
    <text evidence="15">The sequence shown here is derived from an EMBL/GenBank/DDBJ whole genome shotgun (WGS) entry which is preliminary data.</text>
</comment>
<dbReference type="Pfam" id="PF00781">
    <property type="entry name" value="DAGK_cat"/>
    <property type="match status" value="1"/>
</dbReference>
<dbReference type="PANTHER" id="PTHR11255">
    <property type="entry name" value="DIACYLGLYCEROL KINASE"/>
    <property type="match status" value="1"/>
</dbReference>
<protein>
    <recommendedName>
        <fullName evidence="12">Diacylglycerol kinase</fullName>
        <shortName evidence="12">DAG kinase</shortName>
        <ecNumber evidence="12">2.7.1.107</ecNumber>
    </recommendedName>
</protein>
<evidence type="ECO:0000256" key="12">
    <source>
        <dbReference type="RuleBase" id="RU361128"/>
    </source>
</evidence>
<evidence type="ECO:0000259" key="14">
    <source>
        <dbReference type="PROSITE" id="PS50146"/>
    </source>
</evidence>
<dbReference type="PROSITE" id="PS50146">
    <property type="entry name" value="DAGK"/>
    <property type="match status" value="1"/>
</dbReference>
<evidence type="ECO:0000256" key="11">
    <source>
        <dbReference type="ARBA" id="ARBA00023136"/>
    </source>
</evidence>
<evidence type="ECO:0000256" key="4">
    <source>
        <dbReference type="ARBA" id="ARBA00022723"/>
    </source>
</evidence>
<evidence type="ECO:0000256" key="8">
    <source>
        <dbReference type="ARBA" id="ARBA00022777"/>
    </source>
</evidence>
<dbReference type="InterPro" id="IPR016064">
    <property type="entry name" value="NAD/diacylglycerol_kinase_sf"/>
</dbReference>
<feature type="domain" description="Phorbol-ester/DAG-type" evidence="13">
    <location>
        <begin position="190"/>
        <end position="241"/>
    </location>
</feature>
<reference evidence="15 16" key="1">
    <citation type="journal article" date="2023" name="BMC Biol.">
        <title>The compact genome of the sponge Oopsacas minuta (Hexactinellida) is lacking key metazoan core genes.</title>
        <authorList>
            <person name="Santini S."/>
            <person name="Schenkelaars Q."/>
            <person name="Jourda C."/>
            <person name="Duchesne M."/>
            <person name="Belahbib H."/>
            <person name="Rocher C."/>
            <person name="Selva M."/>
            <person name="Riesgo A."/>
            <person name="Vervoort M."/>
            <person name="Leys S.P."/>
            <person name="Kodjabachian L."/>
            <person name="Le Bivic A."/>
            <person name="Borchiellini C."/>
            <person name="Claverie J.M."/>
            <person name="Renard E."/>
        </authorList>
    </citation>
    <scope>NUCLEOTIDE SEQUENCE [LARGE SCALE GENOMIC DNA]</scope>
    <source>
        <strain evidence="15">SPO-2</strain>
    </source>
</reference>
<comment type="catalytic activity">
    <reaction evidence="12">
        <text>a 1,2-diacyl-sn-glycerol + ATP = a 1,2-diacyl-sn-glycero-3-phosphate + ADP + H(+)</text>
        <dbReference type="Rhea" id="RHEA:10272"/>
        <dbReference type="ChEBI" id="CHEBI:15378"/>
        <dbReference type="ChEBI" id="CHEBI:17815"/>
        <dbReference type="ChEBI" id="CHEBI:30616"/>
        <dbReference type="ChEBI" id="CHEBI:58608"/>
        <dbReference type="ChEBI" id="CHEBI:456216"/>
        <dbReference type="EC" id="2.7.1.107"/>
    </reaction>
</comment>
<dbReference type="Pfam" id="PF00130">
    <property type="entry name" value="C1_1"/>
    <property type="match status" value="2"/>
</dbReference>
<dbReference type="InterPro" id="IPR002219">
    <property type="entry name" value="PKC_DAG/PE"/>
</dbReference>
<sequence>MATSASLTPILCEDEVDLDSPGFELNSIRSVSLSSNTTISGLLRKASNYKVHHQEQAYRQHQLMKTSFYKPTHCQSCGDMIWGIHKQGFNCMVCNFRCHERCRESVVVPCLTMKLAELRKPNSHWFKLITPNKRVYCNVCRHKITSSCLRCEVCKYYSHSQCMHEAVLDCLDSSTHNEYSGSMLDTNLNSHHWVEGNLPASARCTICDKSCGHPDCLMDVRCVRCGILVHTYCLPIVKAACNIGLLKSMFLSPTIVTVMLRGDDAVTPIQGTKTENRFCPSHEVPPLIVPDEGLDSLHLDEGDTLEASSIFEEIALPNRLIKVWDYTRDDNLSGKQSKTIKIYENQTASDVVNMVLKKFRLFGYPANFYLVIPASPEDQVPEDEVLSPEVPIFSIPSRREHIIVHLKFKKDEGETYALKMYTKIKLADAETATIYIKPGMTVQTVIKEAVKDFHVLTGTLALCECYIDKYLCQGSIFHLERLENDEDIWEVTAEDRRSCFNRARFTRYFLKKHLNEEFNVVITNLPVSKTEEEYKAMLISEQLQDKVQLEAMMDIHGVVVLKCDGDRTVDDLCVELSIANQKPCTLVLPTLQTTSLKNDIKPLLVFVNSRSGGGQGKELISGLRRHLNPHQIFDLTHGGPYPGIFTFRNFEQFRVLICGGDGTYGWVLQALDETQTWRKCAKPECALLPLGTGNDLARAFGWGAGYSGEKAVEVLCKMNSCYPIQFDRWTMVFDSRKNSIGGTLMEQNKLIVMNNYFGIGIDAEVSLAFHEAREKHPEKFSSRIYNKFQYAKLGAELMIENQAYNLRRDLEIQVDGETIDFPPNIVGIVVLNINSWAAGGDAWGCATDPKFQNQDMGDGKLEVAGVTGSIHMVQIQKGLGHAIRLAQGAHIKLSTKVAFPVQVDGEPWRQPAGHIAIFPQMEKSTLLMHVPERRTPKIQKSVSADVYMV</sequence>
<dbReference type="InterPro" id="IPR020454">
    <property type="entry name" value="DAG/PE-bd"/>
</dbReference>
<keyword evidence="6 12" id="KW-0547">Nucleotide-binding</keyword>
<organism evidence="15 16">
    <name type="scientific">Oopsacas minuta</name>
    <dbReference type="NCBI Taxonomy" id="111878"/>
    <lineage>
        <taxon>Eukaryota</taxon>
        <taxon>Metazoa</taxon>
        <taxon>Porifera</taxon>
        <taxon>Hexactinellida</taxon>
        <taxon>Hexasterophora</taxon>
        <taxon>Lyssacinosida</taxon>
        <taxon>Leucopsacidae</taxon>
        <taxon>Oopsacas</taxon>
    </lineage>
</organism>
<keyword evidence="5" id="KW-0677">Repeat</keyword>
<dbReference type="EMBL" id="JAKMXF010000133">
    <property type="protein sequence ID" value="KAI6656864.1"/>
    <property type="molecule type" value="Genomic_DNA"/>
</dbReference>
<dbReference type="InterPro" id="IPR046349">
    <property type="entry name" value="C1-like_sf"/>
</dbReference>
<evidence type="ECO:0000256" key="9">
    <source>
        <dbReference type="ARBA" id="ARBA00022833"/>
    </source>
</evidence>
<feature type="domain" description="DAGKc" evidence="14">
    <location>
        <begin position="598"/>
        <end position="735"/>
    </location>
</feature>
<comment type="similarity">
    <text evidence="2 12">Belongs to the eukaryotic diacylglycerol kinase family.</text>
</comment>
<dbReference type="SMART" id="SM00109">
    <property type="entry name" value="C1"/>
    <property type="match status" value="3"/>
</dbReference>
<accession>A0AAV7K6T3</accession>
<dbReference type="InterPro" id="IPR037607">
    <property type="entry name" value="DGK"/>
</dbReference>
<evidence type="ECO:0000256" key="5">
    <source>
        <dbReference type="ARBA" id="ARBA00022737"/>
    </source>
</evidence>
<dbReference type="PROSITE" id="PS50081">
    <property type="entry name" value="ZF_DAG_PE_2"/>
    <property type="match status" value="3"/>
</dbReference>
<evidence type="ECO:0000313" key="16">
    <source>
        <dbReference type="Proteomes" id="UP001165289"/>
    </source>
</evidence>
<evidence type="ECO:0000313" key="15">
    <source>
        <dbReference type="EMBL" id="KAI6656864.1"/>
    </source>
</evidence>
<evidence type="ECO:0000256" key="6">
    <source>
        <dbReference type="ARBA" id="ARBA00022741"/>
    </source>
</evidence>
<dbReference type="EC" id="2.7.1.107" evidence="12"/>
<dbReference type="AlphaFoldDB" id="A0AAV7K6T3"/>
<dbReference type="Gene3D" id="3.40.50.10330">
    <property type="entry name" value="Probable inorganic polyphosphate/atp-NAD kinase, domain 1"/>
    <property type="match status" value="1"/>
</dbReference>
<keyword evidence="9" id="KW-0862">Zinc</keyword>
<dbReference type="Gene3D" id="3.30.60.20">
    <property type="match status" value="3"/>
</dbReference>
<keyword evidence="11" id="KW-0472">Membrane</keyword>
<proteinExistence type="inferred from homology"/>
<dbReference type="PANTHER" id="PTHR11255:SF54">
    <property type="entry name" value="DIACYLGLYCEROL KINASE THETA"/>
    <property type="match status" value="1"/>
</dbReference>
<comment type="subcellular location">
    <subcellularLocation>
        <location evidence="1">Membrane</location>
    </subcellularLocation>
</comment>
<dbReference type="GO" id="GO:0005524">
    <property type="term" value="F:ATP binding"/>
    <property type="evidence" value="ECO:0007669"/>
    <property type="project" value="UniProtKB-KW"/>
</dbReference>
<dbReference type="GO" id="GO:0004143">
    <property type="term" value="F:ATP-dependent diacylglycerol kinase activity"/>
    <property type="evidence" value="ECO:0007669"/>
    <property type="project" value="UniProtKB-EC"/>
</dbReference>
<evidence type="ECO:0000256" key="2">
    <source>
        <dbReference type="ARBA" id="ARBA00009280"/>
    </source>
</evidence>
<dbReference type="InterPro" id="IPR001206">
    <property type="entry name" value="Diacylglycerol_kinase_cat_dom"/>
</dbReference>
<feature type="domain" description="Phorbol-ester/DAG-type" evidence="13">
    <location>
        <begin position="123"/>
        <end position="170"/>
    </location>
</feature>
<dbReference type="InterPro" id="IPR000159">
    <property type="entry name" value="RA_dom"/>
</dbReference>
<keyword evidence="16" id="KW-1185">Reference proteome</keyword>
<keyword evidence="4" id="KW-0479">Metal-binding</keyword>
<gene>
    <name evidence="15" type="ORF">LOD99_16167</name>
</gene>
<evidence type="ECO:0000256" key="3">
    <source>
        <dbReference type="ARBA" id="ARBA00022679"/>
    </source>
</evidence>
<dbReference type="Proteomes" id="UP001165289">
    <property type="component" value="Unassembled WGS sequence"/>
</dbReference>
<dbReference type="GO" id="GO:0007200">
    <property type="term" value="P:phospholipase C-activating G protein-coupled receptor signaling pathway"/>
    <property type="evidence" value="ECO:0007669"/>
    <property type="project" value="InterPro"/>
</dbReference>
<dbReference type="SMART" id="SM00046">
    <property type="entry name" value="DAGKc"/>
    <property type="match status" value="1"/>
</dbReference>
<dbReference type="GO" id="GO:0008270">
    <property type="term" value="F:zinc ion binding"/>
    <property type="evidence" value="ECO:0007669"/>
    <property type="project" value="UniProtKB-KW"/>
</dbReference>